<dbReference type="InterPro" id="IPR002034">
    <property type="entry name" value="AIPM/Hcit_synth_CS"/>
</dbReference>
<evidence type="ECO:0000256" key="4">
    <source>
        <dbReference type="ARBA" id="ARBA00022679"/>
    </source>
</evidence>
<evidence type="ECO:0000259" key="8">
    <source>
        <dbReference type="PROSITE" id="PS50991"/>
    </source>
</evidence>
<dbReference type="InterPro" id="IPR013785">
    <property type="entry name" value="Aldolase_TIM"/>
</dbReference>
<gene>
    <name evidence="9" type="ORF">YLM1_1661</name>
</gene>
<dbReference type="SMART" id="SM00917">
    <property type="entry name" value="LeuA_dimer"/>
    <property type="match status" value="1"/>
</dbReference>
<dbReference type="GO" id="GO:0009098">
    <property type="term" value="P:L-leucine biosynthetic process"/>
    <property type="evidence" value="ECO:0007669"/>
    <property type="project" value="InterPro"/>
</dbReference>
<dbReference type="InterPro" id="IPR036230">
    <property type="entry name" value="LeuA_allosteric_dom_sf"/>
</dbReference>
<dbReference type="PROSITE" id="PS00816">
    <property type="entry name" value="AIPM_HOMOCIT_SYNTH_2"/>
    <property type="match status" value="1"/>
</dbReference>
<evidence type="ECO:0000313" key="10">
    <source>
        <dbReference type="Proteomes" id="UP000066376"/>
    </source>
</evidence>
<keyword evidence="4 7" id="KW-0808">Transferase</keyword>
<dbReference type="KEGG" id="mol:YLM1_1661"/>
<dbReference type="PANTHER" id="PTHR42880:SF2">
    <property type="entry name" value="(R)-CITRAMALATE SYNTHASE CIMA"/>
    <property type="match status" value="1"/>
</dbReference>
<dbReference type="SUPFAM" id="SSF51569">
    <property type="entry name" value="Aldolase"/>
    <property type="match status" value="1"/>
</dbReference>
<dbReference type="InterPro" id="IPR011830">
    <property type="entry name" value="LEU1_arch"/>
</dbReference>
<evidence type="ECO:0000313" key="9">
    <source>
        <dbReference type="EMBL" id="AMK16216.1"/>
    </source>
</evidence>
<evidence type="ECO:0000256" key="6">
    <source>
        <dbReference type="ARBA" id="ARBA00029440"/>
    </source>
</evidence>
<evidence type="ECO:0000256" key="2">
    <source>
        <dbReference type="ARBA" id="ARBA00011738"/>
    </source>
</evidence>
<sequence>MNTINIEDVKEELKIHEKIKIFDTTLRDGEQAPGIALTVDEKIKIAQKLDELGVDTIEMGFPTVSEGERKAARRMVDLGLNSNLCGLARVMKKDIDAVIDSDLSYVHLFIGTSPLHRDYKLKKSKIEILNQAIEAVEYAKDHGLTVEFSAEDATRTELNYLIEFYKGVENAGADIINVPDTVGILVPPTTRDLIRILRKKINVPISLHFHNDFGLAVSNSIIGIEEGASQVHCTINGIGERAGNTSLEELVVSLKIAYGANIAVDTTKLYDTSNFIGSITGIKMPPTKPIVGENAFAHESGIHVDGILKNTSTYEPIPPELVGHKRRIVLGKHTGHAGIKSKLEEFNIEVSPKQFENIYNQVKALGDKGKCITDEDLKSIAITELSTSDKEHIKLLGLNVMTGESVSATATVKLSIEGKVMETSQIGVGPVDASIGAIKSLVKETVDINLDEYRLEAVSGGTDALAETFVVISNKDGHRATGRATREDVIISSVVAVINSINRLLSIEKNS</sequence>
<keyword evidence="3" id="KW-0028">Amino-acid biosynthesis</keyword>
<dbReference type="NCBIfam" id="TIGR02090">
    <property type="entry name" value="LEU1_arch"/>
    <property type="match status" value="1"/>
</dbReference>
<dbReference type="FunFam" id="3.20.20.70:FF:000010">
    <property type="entry name" value="2-isopropylmalate synthase"/>
    <property type="match status" value="1"/>
</dbReference>
<comment type="similarity">
    <text evidence="1 7">Belongs to the alpha-IPM synthase/homocitrate synthase family.</text>
</comment>
<dbReference type="NCBIfam" id="NF002085">
    <property type="entry name" value="PRK00915.1-2"/>
    <property type="match status" value="1"/>
</dbReference>
<dbReference type="Gene3D" id="3.20.20.70">
    <property type="entry name" value="Aldolase class I"/>
    <property type="match status" value="1"/>
</dbReference>
<dbReference type="PATRIC" id="fig|294671.3.peg.1727"/>
<dbReference type="PROSITE" id="PS00815">
    <property type="entry name" value="AIPM_HOMOCIT_SYNTH_1"/>
    <property type="match status" value="1"/>
</dbReference>
<dbReference type="CDD" id="cd07940">
    <property type="entry name" value="DRE_TIM_IPMS"/>
    <property type="match status" value="1"/>
</dbReference>
<dbReference type="NCBIfam" id="NF002086">
    <property type="entry name" value="PRK00915.1-3"/>
    <property type="match status" value="1"/>
</dbReference>
<proteinExistence type="inferred from homology"/>
<evidence type="ECO:0000256" key="5">
    <source>
        <dbReference type="ARBA" id="ARBA00023304"/>
    </source>
</evidence>
<evidence type="ECO:0000256" key="3">
    <source>
        <dbReference type="ARBA" id="ARBA00022605"/>
    </source>
</evidence>
<evidence type="ECO:0000256" key="1">
    <source>
        <dbReference type="ARBA" id="ARBA00006154"/>
    </source>
</evidence>
<organism evidence="9 10">
    <name type="scientific">Methanobrevibacter olleyae</name>
    <dbReference type="NCBI Taxonomy" id="294671"/>
    <lineage>
        <taxon>Archaea</taxon>
        <taxon>Methanobacteriati</taxon>
        <taxon>Methanobacteriota</taxon>
        <taxon>Methanomada group</taxon>
        <taxon>Methanobacteria</taxon>
        <taxon>Methanobacteriales</taxon>
        <taxon>Methanobacteriaceae</taxon>
        <taxon>Methanobrevibacter</taxon>
    </lineage>
</organism>
<protein>
    <submittedName>
        <fullName evidence="9">2-isopropylmalate synthase LeuA</fullName>
    </submittedName>
</protein>
<dbReference type="PANTHER" id="PTHR42880">
    <property type="entry name" value="HOMOCITRATE SYNTHASE"/>
    <property type="match status" value="1"/>
</dbReference>
<dbReference type="Gene3D" id="1.10.238.260">
    <property type="match status" value="1"/>
</dbReference>
<dbReference type="InterPro" id="IPR000891">
    <property type="entry name" value="PYR_CT"/>
</dbReference>
<dbReference type="FunFam" id="1.10.238.260:FF:000001">
    <property type="entry name" value="2-isopropylmalate synthase"/>
    <property type="match status" value="1"/>
</dbReference>
<dbReference type="STRING" id="294671.YLM1_1661"/>
<comment type="pathway">
    <text evidence="6">Amino-acid biosynthesis.</text>
</comment>
<reference evidence="9 10" key="1">
    <citation type="journal article" date="2016" name="Genome Announc.">
        <title>Draft Genome Sequence of the Rumen Methanogen Methanobrevibacter olleyae YLM1.</title>
        <authorList>
            <person name="Kelly W.J."/>
            <person name="Li D."/>
            <person name="Lambie S.C."/>
            <person name="Cox F."/>
            <person name="Attwood G.T."/>
            <person name="Altermann E."/>
            <person name="Leahy S.C."/>
        </authorList>
    </citation>
    <scope>NUCLEOTIDE SEQUENCE [LARGE SCALE GENOMIC DNA]</scope>
    <source>
        <strain evidence="9 10">YLM1</strain>
    </source>
</reference>
<keyword evidence="10" id="KW-1185">Reference proteome</keyword>
<dbReference type="InterPro" id="IPR013709">
    <property type="entry name" value="2-isopropylmalate_synth_dimer"/>
</dbReference>
<accession>A0A126R2E6</accession>
<dbReference type="Pfam" id="PF00682">
    <property type="entry name" value="HMGL-like"/>
    <property type="match status" value="1"/>
</dbReference>
<dbReference type="GO" id="GO:0003852">
    <property type="term" value="F:2-isopropylmalate synthase activity"/>
    <property type="evidence" value="ECO:0007669"/>
    <property type="project" value="InterPro"/>
</dbReference>
<comment type="subunit">
    <text evidence="2">Homodimer.</text>
</comment>
<dbReference type="InterPro" id="IPR054691">
    <property type="entry name" value="LeuA/HCS_post-cat"/>
</dbReference>
<dbReference type="PROSITE" id="PS50991">
    <property type="entry name" value="PYR_CT"/>
    <property type="match status" value="1"/>
</dbReference>
<dbReference type="Pfam" id="PF22617">
    <property type="entry name" value="HCS_D2"/>
    <property type="match status" value="1"/>
</dbReference>
<name>A0A126R2E6_METOL</name>
<dbReference type="SUPFAM" id="SSF110921">
    <property type="entry name" value="2-isopropylmalate synthase LeuA, allosteric (dimerisation) domain"/>
    <property type="match status" value="1"/>
</dbReference>
<reference evidence="10" key="2">
    <citation type="submission" date="2016-02" db="EMBL/GenBank/DDBJ databases">
        <title>The draft genome sequence of the rumen methanogen Methanobrevibacter olleyae YLM1.</title>
        <authorList>
            <consortium name="New Zealand Agricultural Greenhouse Gas Research Centre/Pastoral Greenhouse Gas Research Consortium"/>
            <person name="Kelly W.J."/>
            <person name="Li D."/>
            <person name="Lambie S.C."/>
            <person name="Attwood G.T."/>
            <person name="Altermann E."/>
            <person name="Leahy S.C."/>
        </authorList>
    </citation>
    <scope>NUCLEOTIDE SEQUENCE [LARGE SCALE GENOMIC DNA]</scope>
    <source>
        <strain evidence="10">YLM1</strain>
    </source>
</reference>
<feature type="domain" description="Pyruvate carboxyltransferase" evidence="8">
    <location>
        <begin position="19"/>
        <end position="270"/>
    </location>
</feature>
<keyword evidence="5" id="KW-0100">Branched-chain amino acid biosynthesis</keyword>
<dbReference type="AlphaFoldDB" id="A0A126R2E6"/>
<dbReference type="EMBL" id="CP014265">
    <property type="protein sequence ID" value="AMK16216.1"/>
    <property type="molecule type" value="Genomic_DNA"/>
</dbReference>
<dbReference type="Gene3D" id="3.30.160.270">
    <property type="match status" value="1"/>
</dbReference>
<dbReference type="Proteomes" id="UP000066376">
    <property type="component" value="Chromosome"/>
</dbReference>
<evidence type="ECO:0000256" key="7">
    <source>
        <dbReference type="RuleBase" id="RU003523"/>
    </source>
</evidence>
<dbReference type="Pfam" id="PF08502">
    <property type="entry name" value="LeuA_dimer"/>
    <property type="match status" value="1"/>
</dbReference>